<comment type="caution">
    <text evidence="5">The sequence shown here is derived from an EMBL/GenBank/DDBJ whole genome shotgun (WGS) entry which is preliminary data.</text>
</comment>
<dbReference type="EMBL" id="JAWDKC010000020">
    <property type="protein sequence ID" value="MDV0445623.1"/>
    <property type="molecule type" value="Genomic_DNA"/>
</dbReference>
<organism evidence="5 6">
    <name type="scientific">Methanimicrococcus hacksteinii</name>
    <dbReference type="NCBI Taxonomy" id="3028293"/>
    <lineage>
        <taxon>Archaea</taxon>
        <taxon>Methanobacteriati</taxon>
        <taxon>Methanobacteriota</taxon>
        <taxon>Stenosarchaea group</taxon>
        <taxon>Methanomicrobia</taxon>
        <taxon>Methanosarcinales</taxon>
        <taxon>Methanosarcinaceae</taxon>
        <taxon>Methanimicrococcus</taxon>
    </lineage>
</organism>
<reference evidence="5 6" key="1">
    <citation type="submission" date="2023-06" db="EMBL/GenBank/DDBJ databases">
        <title>Genome sequence of Methanimicrococcus sp. At1.</title>
        <authorList>
            <person name="Protasov E."/>
            <person name="Platt K."/>
            <person name="Poehlein A."/>
            <person name="Daniel R."/>
            <person name="Brune A."/>
        </authorList>
    </citation>
    <scope>NUCLEOTIDE SEQUENCE [LARGE SCALE GENOMIC DNA]</scope>
    <source>
        <strain evidence="5 6">At1</strain>
    </source>
</reference>
<gene>
    <name evidence="5" type="ORF">MmiAt1_12120</name>
</gene>
<dbReference type="CDD" id="cd01335">
    <property type="entry name" value="Radical_SAM"/>
    <property type="match status" value="1"/>
</dbReference>
<dbReference type="SFLD" id="SFLDG01084">
    <property type="entry name" value="Uncharacterised_Radical_SAM_Su"/>
    <property type="match status" value="1"/>
</dbReference>
<dbReference type="PANTHER" id="PTHR43432">
    <property type="entry name" value="SLR0285 PROTEIN"/>
    <property type="match status" value="1"/>
</dbReference>
<sequence>MEPETETETKKQARYLPIQCKTALHSVNGGFPYKKDLNIYRGCENGCKYCFAIYSHKYMKDKTVDETNIEIENTDEQNNSDGYYDQIYVKTNIAEQLDKELSRSNRKKEVINIGGVCDSYQRAEAEYELMPDILRVVLKHKNPIIISTKSDLILRDFDLIDELSKHTFVNIAATITTTDENLVSKIEPGAVSTKRRFEMLEKFKKTDATIGVHTMPVLPFLTDSTENLSAIFGKTKEIGAEYIIVQTLYLRSQTKKTYLDFIQNEFPELYEPMKLLYKTGSLDKEYKRKFYSMLNPLLKKYELSTDYMKPVKVAMEKENGNLNEKEMKQKALFDF</sequence>
<accession>A0ABU3VQD2</accession>
<evidence type="ECO:0000313" key="6">
    <source>
        <dbReference type="Proteomes" id="UP001272052"/>
    </source>
</evidence>
<dbReference type="SFLD" id="SFLDS00029">
    <property type="entry name" value="Radical_SAM"/>
    <property type="match status" value="1"/>
</dbReference>
<dbReference type="InterPro" id="IPR040086">
    <property type="entry name" value="MJ0683-like"/>
</dbReference>
<feature type="domain" description="Elp3/MiaA/NifB-like radical SAM core" evidence="4">
    <location>
        <begin position="37"/>
        <end position="278"/>
    </location>
</feature>
<dbReference type="RefSeq" id="WP_318786045.1">
    <property type="nucleotide sequence ID" value="NZ_JAWDKC010000020.1"/>
</dbReference>
<dbReference type="PANTHER" id="PTHR43432:SF5">
    <property type="entry name" value="ELP3_MIAA_NIFB-LIKE RADICAL SAM CORE DOMAIN-CONTAINING PROTEIN"/>
    <property type="match status" value="1"/>
</dbReference>
<evidence type="ECO:0000256" key="3">
    <source>
        <dbReference type="ARBA" id="ARBA00023014"/>
    </source>
</evidence>
<dbReference type="InterPro" id="IPR006638">
    <property type="entry name" value="Elp3/MiaA/NifB-like_rSAM"/>
</dbReference>
<dbReference type="InterPro" id="IPR007197">
    <property type="entry name" value="rSAM"/>
</dbReference>
<protein>
    <recommendedName>
        <fullName evidence="4">Elp3/MiaA/NifB-like radical SAM core domain-containing protein</fullName>
    </recommendedName>
</protein>
<keyword evidence="2" id="KW-0408">Iron</keyword>
<dbReference type="Gene3D" id="3.80.30.30">
    <property type="match status" value="1"/>
</dbReference>
<keyword evidence="1" id="KW-0479">Metal-binding</keyword>
<evidence type="ECO:0000256" key="2">
    <source>
        <dbReference type="ARBA" id="ARBA00023004"/>
    </source>
</evidence>
<dbReference type="Proteomes" id="UP001272052">
    <property type="component" value="Unassembled WGS sequence"/>
</dbReference>
<evidence type="ECO:0000259" key="4">
    <source>
        <dbReference type="SMART" id="SM00729"/>
    </source>
</evidence>
<keyword evidence="3" id="KW-0411">Iron-sulfur</keyword>
<keyword evidence="6" id="KW-1185">Reference proteome</keyword>
<dbReference type="Pfam" id="PF04055">
    <property type="entry name" value="Radical_SAM"/>
    <property type="match status" value="1"/>
</dbReference>
<dbReference type="SMART" id="SM00729">
    <property type="entry name" value="Elp3"/>
    <property type="match status" value="1"/>
</dbReference>
<evidence type="ECO:0000313" key="5">
    <source>
        <dbReference type="EMBL" id="MDV0445623.1"/>
    </source>
</evidence>
<dbReference type="InterPro" id="IPR058240">
    <property type="entry name" value="rSAM_sf"/>
</dbReference>
<evidence type="ECO:0000256" key="1">
    <source>
        <dbReference type="ARBA" id="ARBA00022723"/>
    </source>
</evidence>
<dbReference type="SUPFAM" id="SSF102114">
    <property type="entry name" value="Radical SAM enzymes"/>
    <property type="match status" value="1"/>
</dbReference>
<proteinExistence type="predicted"/>
<name>A0ABU3VQD2_9EURY</name>